<dbReference type="EMBL" id="CP021780">
    <property type="protein sequence ID" value="ASA26384.1"/>
    <property type="molecule type" value="Genomic_DNA"/>
</dbReference>
<keyword evidence="8" id="KW-1185">Reference proteome</keyword>
<name>A0A2Z2KJE3_9BACL</name>
<dbReference type="KEGG" id="pdh:B9T62_19475"/>
<dbReference type="Proteomes" id="UP000249890">
    <property type="component" value="Chromosome"/>
</dbReference>
<comment type="similarity">
    <text evidence="5">Belongs to the bacteriophage holin family. Cp-1 holin subfamily.</text>
</comment>
<keyword evidence="2 6" id="KW-0812">Transmembrane</keyword>
<dbReference type="Pfam" id="PF05105">
    <property type="entry name" value="Phage_holin_4_1"/>
    <property type="match status" value="1"/>
</dbReference>
<gene>
    <name evidence="7" type="ORF">B9T62_19475</name>
</gene>
<dbReference type="NCBIfam" id="TIGR01593">
    <property type="entry name" value="holin_tox_secr"/>
    <property type="match status" value="1"/>
</dbReference>
<evidence type="ECO:0000256" key="5">
    <source>
        <dbReference type="ARBA" id="ARBA00023600"/>
    </source>
</evidence>
<feature type="transmembrane region" description="Helical" evidence="6">
    <location>
        <begin position="7"/>
        <end position="24"/>
    </location>
</feature>
<evidence type="ECO:0000313" key="8">
    <source>
        <dbReference type="Proteomes" id="UP000249890"/>
    </source>
</evidence>
<dbReference type="InterPro" id="IPR006480">
    <property type="entry name" value="Phage_holin_4_1"/>
</dbReference>
<evidence type="ECO:0008006" key="9">
    <source>
        <dbReference type="Google" id="ProtNLM"/>
    </source>
</evidence>
<comment type="subcellular location">
    <subcellularLocation>
        <location evidence="1">Membrane</location>
        <topology evidence="1">Multi-pass membrane protein</topology>
    </subcellularLocation>
</comment>
<protein>
    <recommendedName>
        <fullName evidence="9">Holin</fullName>
    </recommendedName>
</protein>
<organism evidence="7 8">
    <name type="scientific">Paenibacillus donghaensis</name>
    <dbReference type="NCBI Taxonomy" id="414771"/>
    <lineage>
        <taxon>Bacteria</taxon>
        <taxon>Bacillati</taxon>
        <taxon>Bacillota</taxon>
        <taxon>Bacilli</taxon>
        <taxon>Bacillales</taxon>
        <taxon>Paenibacillaceae</taxon>
        <taxon>Paenibacillus</taxon>
    </lineage>
</organism>
<evidence type="ECO:0000256" key="4">
    <source>
        <dbReference type="ARBA" id="ARBA00023136"/>
    </source>
</evidence>
<keyword evidence="4 6" id="KW-0472">Membrane</keyword>
<evidence type="ECO:0000256" key="1">
    <source>
        <dbReference type="ARBA" id="ARBA00004141"/>
    </source>
</evidence>
<evidence type="ECO:0000313" key="7">
    <source>
        <dbReference type="EMBL" id="ASA26384.1"/>
    </source>
</evidence>
<accession>A0A2Z2KJE3</accession>
<evidence type="ECO:0000256" key="2">
    <source>
        <dbReference type="ARBA" id="ARBA00022692"/>
    </source>
</evidence>
<dbReference type="OrthoDB" id="88184at2"/>
<reference evidence="7 8" key="1">
    <citation type="submission" date="2017-06" db="EMBL/GenBank/DDBJ databases">
        <title>Complete genome sequence of Paenibacillus donghaensis KCTC 13049T isolated from East Sea sediment, South Korea.</title>
        <authorList>
            <person name="Jung B.K."/>
            <person name="Hong S.-J."/>
            <person name="Shin J.-H."/>
        </authorList>
    </citation>
    <scope>NUCLEOTIDE SEQUENCE [LARGE SCALE GENOMIC DNA]</scope>
    <source>
        <strain evidence="7 8">KCTC 13049</strain>
    </source>
</reference>
<dbReference type="AlphaFoldDB" id="A0A2Z2KJE3"/>
<proteinExistence type="inferred from homology"/>
<sequence length="144" mass="15987">MANKDYSFLYALSGAGGSILSYSFGGWSGLLEILLLMFAIDYISGCVASLKSGKGLKSSIGFWGLIKKGMMLLMVLLGHRIDLALNMNLVMNGTIVFWISNELVSIFENYGRMKINIPPIYKKIFTIFKDRAEAATKDEDKPEQ</sequence>
<dbReference type="GO" id="GO:0016020">
    <property type="term" value="C:membrane"/>
    <property type="evidence" value="ECO:0007669"/>
    <property type="project" value="UniProtKB-SubCell"/>
</dbReference>
<keyword evidence="3 6" id="KW-1133">Transmembrane helix</keyword>
<evidence type="ECO:0000256" key="6">
    <source>
        <dbReference type="SAM" id="Phobius"/>
    </source>
</evidence>
<evidence type="ECO:0000256" key="3">
    <source>
        <dbReference type="ARBA" id="ARBA00022989"/>
    </source>
</evidence>